<dbReference type="AlphaFoldDB" id="A0A2R6B3B2"/>
<dbReference type="InterPro" id="IPR011042">
    <property type="entry name" value="6-blade_b-propeller_TolB-like"/>
</dbReference>
<dbReference type="SUPFAM" id="SSF82171">
    <property type="entry name" value="DPP6 N-terminal domain-like"/>
    <property type="match status" value="1"/>
</dbReference>
<dbReference type="PANTHER" id="PTHR36842:SF1">
    <property type="entry name" value="PROTEIN TOLB"/>
    <property type="match status" value="1"/>
</dbReference>
<accession>A0A2R6B3B2</accession>
<dbReference type="PANTHER" id="PTHR36842">
    <property type="entry name" value="PROTEIN TOLB HOMOLOG"/>
    <property type="match status" value="1"/>
</dbReference>
<dbReference type="Pfam" id="PF07676">
    <property type="entry name" value="PD40"/>
    <property type="match status" value="1"/>
</dbReference>
<evidence type="ECO:0000256" key="1">
    <source>
        <dbReference type="ARBA" id="ARBA00009820"/>
    </source>
</evidence>
<dbReference type="Pfam" id="PF00930">
    <property type="entry name" value="DPPIV_N"/>
    <property type="match status" value="1"/>
</dbReference>
<feature type="domain" description="Dipeptidylpeptidase IV N-terminal" evidence="2">
    <location>
        <begin position="148"/>
        <end position="239"/>
    </location>
</feature>
<protein>
    <recommendedName>
        <fullName evidence="2">Dipeptidylpeptidase IV N-terminal domain-containing protein</fullName>
    </recommendedName>
</protein>
<dbReference type="Proteomes" id="UP000240838">
    <property type="component" value="Unassembled WGS sequence"/>
</dbReference>
<sequence length="411" mass="45960">MLSAEQLYKLVSVADPRVNKRGQVAYTLTQIDKKKDAYATSVWILRGRASTRVVSPNGSISSISWSPSGKSLAFVRTTKEAGKARSSILVIKNLVGEPQELFHEEGVKVISLKWVDENSLCFIKDVVLKSKSDSKTITKIRFRLDSEGYFHDRWKHLFVLKIGSKKPLQLTKGEFDVTSFDVEPKQRRVFFASNLEKDAETSIAKKIYSVPLTGGEPKKVVDWEGTINNLSVSPDGSRIAFLGHEISKGLAANTRLNIASVTSGSVETIDTGLDRSLENSLNSDVRARGTSLSPLWKDERIFFEFTDKSVNRLAYYSLKHSETKIIQTGELSVEGYDVLQDEIYFTAMSYDHPPDLFKISNGKLSRLTSFAKKSAKNINPTKPIKTSFIASDGVEIEGCLFPQRVKRRAQF</sequence>
<dbReference type="InterPro" id="IPR011659">
    <property type="entry name" value="WD40"/>
</dbReference>
<dbReference type="Gene3D" id="2.120.10.30">
    <property type="entry name" value="TolB, C-terminal domain"/>
    <property type="match status" value="1"/>
</dbReference>
<comment type="similarity">
    <text evidence="1">Belongs to the TolB family.</text>
</comment>
<comment type="caution">
    <text evidence="3">The sequence shown here is derived from an EMBL/GenBank/DDBJ whole genome shotgun (WGS) entry which is preliminary data.</text>
</comment>
<dbReference type="InterPro" id="IPR002469">
    <property type="entry name" value="Peptidase_S9B_N"/>
</dbReference>
<evidence type="ECO:0000313" key="4">
    <source>
        <dbReference type="Proteomes" id="UP000240838"/>
    </source>
</evidence>
<dbReference type="GO" id="GO:0006508">
    <property type="term" value="P:proteolysis"/>
    <property type="evidence" value="ECO:0007669"/>
    <property type="project" value="InterPro"/>
</dbReference>
<dbReference type="EMBL" id="NEXA01000082">
    <property type="protein sequence ID" value="PSN93106.1"/>
    <property type="molecule type" value="Genomic_DNA"/>
</dbReference>
<reference evidence="3 4" key="1">
    <citation type="submission" date="2017-04" db="EMBL/GenBank/DDBJ databases">
        <title>Novel microbial lineages endemic to geothermal iron-oxide mats fill important gaps in the evolutionary history of Archaea.</title>
        <authorList>
            <person name="Jay Z.J."/>
            <person name="Beam J.P."/>
            <person name="Dlakic M."/>
            <person name="Rusch D.B."/>
            <person name="Kozubal M.A."/>
            <person name="Inskeep W.P."/>
        </authorList>
    </citation>
    <scope>NUCLEOTIDE SEQUENCE [LARGE SCALE GENOMIC DNA]</scope>
    <source>
        <strain evidence="3">OSP_B</strain>
    </source>
</reference>
<organism evidence="3 4">
    <name type="scientific">Candidatus Marsarchaeota G1 archaeon OSP_B</name>
    <dbReference type="NCBI Taxonomy" id="1978153"/>
    <lineage>
        <taxon>Archaea</taxon>
        <taxon>Candidatus Marsarchaeota</taxon>
        <taxon>Candidatus Marsarchaeota group 1</taxon>
    </lineage>
</organism>
<gene>
    <name evidence="3" type="ORF">B9P99_02700</name>
</gene>
<name>A0A2R6B3B2_9ARCH</name>
<proteinExistence type="inferred from homology"/>
<evidence type="ECO:0000259" key="2">
    <source>
        <dbReference type="Pfam" id="PF00930"/>
    </source>
</evidence>
<evidence type="ECO:0000313" key="3">
    <source>
        <dbReference type="EMBL" id="PSN93106.1"/>
    </source>
</evidence>